<dbReference type="EMBL" id="CM042887">
    <property type="protein sequence ID" value="KAI4331588.1"/>
    <property type="molecule type" value="Genomic_DNA"/>
</dbReference>
<comment type="caution">
    <text evidence="1">The sequence shown here is derived from an EMBL/GenBank/DDBJ whole genome shotgun (WGS) entry which is preliminary data.</text>
</comment>
<organism evidence="1 2">
    <name type="scientific">Melastoma candidum</name>
    <dbReference type="NCBI Taxonomy" id="119954"/>
    <lineage>
        <taxon>Eukaryota</taxon>
        <taxon>Viridiplantae</taxon>
        <taxon>Streptophyta</taxon>
        <taxon>Embryophyta</taxon>
        <taxon>Tracheophyta</taxon>
        <taxon>Spermatophyta</taxon>
        <taxon>Magnoliopsida</taxon>
        <taxon>eudicotyledons</taxon>
        <taxon>Gunneridae</taxon>
        <taxon>Pentapetalae</taxon>
        <taxon>rosids</taxon>
        <taxon>malvids</taxon>
        <taxon>Myrtales</taxon>
        <taxon>Melastomataceae</taxon>
        <taxon>Melastomatoideae</taxon>
        <taxon>Melastomateae</taxon>
        <taxon>Melastoma</taxon>
    </lineage>
</organism>
<accession>A0ACB9N4P7</accession>
<reference evidence="2" key="1">
    <citation type="journal article" date="2023" name="Front. Plant Sci.">
        <title>Chromosomal-level genome assembly of Melastoma candidum provides insights into trichome evolution.</title>
        <authorList>
            <person name="Zhong Y."/>
            <person name="Wu W."/>
            <person name="Sun C."/>
            <person name="Zou P."/>
            <person name="Liu Y."/>
            <person name="Dai S."/>
            <person name="Zhou R."/>
        </authorList>
    </citation>
    <scope>NUCLEOTIDE SEQUENCE [LARGE SCALE GENOMIC DNA]</scope>
</reference>
<gene>
    <name evidence="1" type="ORF">MLD38_029764</name>
</gene>
<keyword evidence="2" id="KW-1185">Reference proteome</keyword>
<protein>
    <submittedName>
        <fullName evidence="1">Uncharacterized protein</fullName>
    </submittedName>
</protein>
<dbReference type="Proteomes" id="UP001057402">
    <property type="component" value="Chromosome 8"/>
</dbReference>
<evidence type="ECO:0000313" key="1">
    <source>
        <dbReference type="EMBL" id="KAI4331588.1"/>
    </source>
</evidence>
<name>A0ACB9N4P7_9MYRT</name>
<evidence type="ECO:0000313" key="2">
    <source>
        <dbReference type="Proteomes" id="UP001057402"/>
    </source>
</evidence>
<proteinExistence type="predicted"/>
<sequence length="91" mass="9564">MTKFQDAVSLLVKVLMRKSIRVYREFSCLLIDLASLTVTAIRFSGTVARGPSASMLSSSSSSGGGGGGSSGGTSREYPSAMLMSTSIRIHR</sequence>